<sequence>MKLQQLPSLQELKEVVFSMSKDSVPGSDGFGAGFYQACWSIIQNELLEAVQEFFKGVPQPRGLSSALIVLVPKEVAMPKLDVEIGHGERRTTGWNGIFLFSCSAGLGGGSNLSNFIQQLVFCAYQWGSCGVLHVFRGVRQGDPLSPALFLMVAEFLGRGLVHLFGHDGNRFFVFSRQRIPYLAFADDTLIFTRCAEDGLASLKLFFDSYQAFSSQKINPHKSSFFLPARASREHGALVALTLHFQQ</sequence>
<dbReference type="SUPFAM" id="SSF56672">
    <property type="entry name" value="DNA/RNA polymerases"/>
    <property type="match status" value="1"/>
</dbReference>
<organism evidence="2 3">
    <name type="scientific">Coffea arabica</name>
    <name type="common">Arabian coffee</name>
    <dbReference type="NCBI Taxonomy" id="13443"/>
    <lineage>
        <taxon>Eukaryota</taxon>
        <taxon>Viridiplantae</taxon>
        <taxon>Streptophyta</taxon>
        <taxon>Embryophyta</taxon>
        <taxon>Tracheophyta</taxon>
        <taxon>Spermatophyta</taxon>
        <taxon>Magnoliopsida</taxon>
        <taxon>eudicotyledons</taxon>
        <taxon>Gunneridae</taxon>
        <taxon>Pentapetalae</taxon>
        <taxon>asterids</taxon>
        <taxon>lamiids</taxon>
        <taxon>Gentianales</taxon>
        <taxon>Rubiaceae</taxon>
        <taxon>Ixoroideae</taxon>
        <taxon>Gardenieae complex</taxon>
        <taxon>Bertiereae - Coffeeae clade</taxon>
        <taxon>Coffeeae</taxon>
        <taxon>Coffea</taxon>
    </lineage>
</organism>
<dbReference type="PANTHER" id="PTHR46890:SF48">
    <property type="entry name" value="RNA-DIRECTED DNA POLYMERASE"/>
    <property type="match status" value="1"/>
</dbReference>
<dbReference type="InterPro" id="IPR052343">
    <property type="entry name" value="Retrotransposon-Effector_Assoc"/>
</dbReference>
<dbReference type="Pfam" id="PF00078">
    <property type="entry name" value="RVT_1"/>
    <property type="match status" value="1"/>
</dbReference>
<proteinExistence type="predicted"/>
<dbReference type="GeneID" id="140016134"/>
<keyword evidence="2" id="KW-1185">Reference proteome</keyword>
<reference evidence="2" key="1">
    <citation type="journal article" date="2025" name="Foods">
        <title>Unveiling the Microbial Signatures of Arabica Coffee Cherries: Insights into Ripeness Specific Diversity, Functional Traits, and Implications for Quality and Safety.</title>
        <authorList>
            <consortium name="RefSeq"/>
            <person name="Tenea G.N."/>
            <person name="Cifuentes V."/>
            <person name="Reyes P."/>
            <person name="Cevallos-Vallejos M."/>
        </authorList>
    </citation>
    <scope>NUCLEOTIDE SEQUENCE [LARGE SCALE GENOMIC DNA]</scope>
</reference>
<name>A0ABM4W161_COFAR</name>
<dbReference type="Proteomes" id="UP001652660">
    <property type="component" value="Chromosome 1e"/>
</dbReference>
<gene>
    <name evidence="3" type="primary">LOC140016134</name>
</gene>
<dbReference type="PANTHER" id="PTHR46890">
    <property type="entry name" value="NON-LTR RETROLELEMENT REVERSE TRANSCRIPTASE-LIKE PROTEIN-RELATED"/>
    <property type="match status" value="1"/>
</dbReference>
<dbReference type="RefSeq" id="XP_071925525.1">
    <property type="nucleotide sequence ID" value="XM_072069424.1"/>
</dbReference>
<dbReference type="InterPro" id="IPR043502">
    <property type="entry name" value="DNA/RNA_pol_sf"/>
</dbReference>
<evidence type="ECO:0000259" key="1">
    <source>
        <dbReference type="Pfam" id="PF00078"/>
    </source>
</evidence>
<feature type="domain" description="Reverse transcriptase" evidence="1">
    <location>
        <begin position="116"/>
        <end position="226"/>
    </location>
</feature>
<evidence type="ECO:0000313" key="3">
    <source>
        <dbReference type="RefSeq" id="XP_071925525.1"/>
    </source>
</evidence>
<evidence type="ECO:0000313" key="2">
    <source>
        <dbReference type="Proteomes" id="UP001652660"/>
    </source>
</evidence>
<protein>
    <recommendedName>
        <fullName evidence="1">Reverse transcriptase domain-containing protein</fullName>
    </recommendedName>
</protein>
<accession>A0ABM4W161</accession>
<reference evidence="3" key="2">
    <citation type="submission" date="2025-08" db="UniProtKB">
        <authorList>
            <consortium name="RefSeq"/>
        </authorList>
    </citation>
    <scope>IDENTIFICATION</scope>
    <source>
        <tissue evidence="3">Leaves</tissue>
    </source>
</reference>
<dbReference type="InterPro" id="IPR000477">
    <property type="entry name" value="RT_dom"/>
</dbReference>